<dbReference type="EMBL" id="BCNV01000001">
    <property type="protein sequence ID" value="GAS82088.1"/>
    <property type="molecule type" value="Genomic_DNA"/>
</dbReference>
<dbReference type="GO" id="GO:0016787">
    <property type="term" value="F:hydrolase activity"/>
    <property type="evidence" value="ECO:0007669"/>
    <property type="project" value="UniProtKB-KW"/>
</dbReference>
<sequence>MKNKSRSSKRWLALFCVNILKVNGINLAYDSYGNEKDETILLIAGLGTRMIRWTVP</sequence>
<name>A0A100VLI5_PAEAM</name>
<comment type="caution">
    <text evidence="1">The sequence shown here is derived from an EMBL/GenBank/DDBJ whole genome shotgun (WGS) entry which is preliminary data.</text>
</comment>
<protein>
    <submittedName>
        <fullName evidence="1">Alpha/beta hydrolase fold protein</fullName>
    </submittedName>
</protein>
<keyword evidence="1" id="KW-0378">Hydrolase</keyword>
<evidence type="ECO:0000313" key="1">
    <source>
        <dbReference type="EMBL" id="GAS82088.1"/>
    </source>
</evidence>
<dbReference type="AlphaFoldDB" id="A0A100VLI5"/>
<dbReference type="RefSeq" id="WP_167350829.1">
    <property type="nucleotide sequence ID" value="NZ_BCNV01000001.1"/>
</dbReference>
<organism evidence="1 2">
    <name type="scientific">Paenibacillus amylolyticus</name>
    <dbReference type="NCBI Taxonomy" id="1451"/>
    <lineage>
        <taxon>Bacteria</taxon>
        <taxon>Bacillati</taxon>
        <taxon>Bacillota</taxon>
        <taxon>Bacilli</taxon>
        <taxon>Bacillales</taxon>
        <taxon>Paenibacillaceae</taxon>
        <taxon>Paenibacillus</taxon>
    </lineage>
</organism>
<reference evidence="2" key="2">
    <citation type="submission" date="2016-01" db="EMBL/GenBank/DDBJ databases">
        <title>Draft Genome Sequence of Paenibacillus amylolyticus Heshi-A3 that Was Isolated from Fermented Rice Bran with Aging Salted Mackerel, Which Was Named Heshiko as Traditional Fermented Seafood in Japan.</title>
        <authorList>
            <person name="Akuzawa S."/>
            <person name="Nakagawa J."/>
            <person name="Kanekatsu T."/>
            <person name="Kubota E."/>
            <person name="Ohtake R."/>
            <person name="Suzuki T."/>
            <person name="Kanesaki Y."/>
        </authorList>
    </citation>
    <scope>NUCLEOTIDE SEQUENCE [LARGE SCALE GENOMIC DNA]</scope>
    <source>
        <strain evidence="2">Heshi-A3</strain>
    </source>
</reference>
<proteinExistence type="predicted"/>
<evidence type="ECO:0000313" key="2">
    <source>
        <dbReference type="Proteomes" id="UP000069697"/>
    </source>
</evidence>
<accession>A0A100VLI5</accession>
<reference evidence="1 2" key="1">
    <citation type="journal article" date="2016" name="Genome Announc.">
        <title>Draft Genome Sequence of Paenibacillus amylolyticus Heshi-A3, Isolated from Fermented Rice Bran in a Japanese Fermented Seafood Dish.</title>
        <authorList>
            <person name="Akuzawa S."/>
            <person name="Nagaoka J."/>
            <person name="Kanekatsu M."/>
            <person name="Kubota E."/>
            <person name="Ohtake R."/>
            <person name="Suzuki T."/>
            <person name="Kanesaki Y."/>
        </authorList>
    </citation>
    <scope>NUCLEOTIDE SEQUENCE [LARGE SCALE GENOMIC DNA]</scope>
    <source>
        <strain evidence="1 2">Heshi-A3</strain>
    </source>
</reference>
<dbReference type="Proteomes" id="UP000069697">
    <property type="component" value="Unassembled WGS sequence"/>
</dbReference>
<gene>
    <name evidence="1" type="ORF">PAHA3_2162</name>
</gene>